<dbReference type="UniPathway" id="UPA00060">
    <property type="reaction ID" value="UER00138"/>
</dbReference>
<dbReference type="OrthoDB" id="9810880at2"/>
<dbReference type="PANTHER" id="PTHR20858">
    <property type="entry name" value="PHOSPHOMETHYLPYRIMIDINE KINASE"/>
    <property type="match status" value="1"/>
</dbReference>
<proteinExistence type="predicted"/>
<reference evidence="4 5" key="1">
    <citation type="submission" date="2017-03" db="EMBL/GenBank/DDBJ databases">
        <title>Complete genome sequence of Candidatus 'Thiodictyon syntrophicum' sp. nov. strain Cad16T, a photolithoautotroph purple sulfur bacterium isolated from an alpine meromictic lake.</title>
        <authorList>
            <person name="Luedin S.M."/>
            <person name="Pothier J.F."/>
            <person name="Danza F."/>
            <person name="Storelli N."/>
            <person name="Wittwer M."/>
            <person name="Tonolla M."/>
        </authorList>
    </citation>
    <scope>NUCLEOTIDE SEQUENCE [LARGE SCALE GENOMIC DNA]</scope>
    <source>
        <strain evidence="4 5">Cad16T</strain>
    </source>
</reference>
<keyword evidence="5" id="KW-1185">Reference proteome</keyword>
<keyword evidence="4" id="KW-0808">Transferase</keyword>
<dbReference type="GO" id="GO:0005829">
    <property type="term" value="C:cytosol"/>
    <property type="evidence" value="ECO:0007669"/>
    <property type="project" value="TreeGrafter"/>
</dbReference>
<dbReference type="RefSeq" id="WP_100917980.1">
    <property type="nucleotide sequence ID" value="NZ_CP020370.1"/>
</dbReference>
<organism evidence="4 5">
    <name type="scientific">Candidatus Thiodictyon syntrophicum</name>
    <dbReference type="NCBI Taxonomy" id="1166950"/>
    <lineage>
        <taxon>Bacteria</taxon>
        <taxon>Pseudomonadati</taxon>
        <taxon>Pseudomonadota</taxon>
        <taxon>Gammaproteobacteria</taxon>
        <taxon>Chromatiales</taxon>
        <taxon>Chromatiaceae</taxon>
        <taxon>Thiodictyon</taxon>
    </lineage>
</organism>
<dbReference type="Pfam" id="PF08543">
    <property type="entry name" value="Phos_pyr_kin"/>
    <property type="match status" value="1"/>
</dbReference>
<comment type="pathway">
    <text evidence="1">Cofactor biosynthesis; thiamine diphosphate biosynthesis.</text>
</comment>
<feature type="domain" description="Pyridoxamine kinase/Phosphomethylpyrimidine kinase" evidence="3">
    <location>
        <begin position="17"/>
        <end position="253"/>
    </location>
</feature>
<evidence type="ECO:0000256" key="2">
    <source>
        <dbReference type="ARBA" id="ARBA00012135"/>
    </source>
</evidence>
<evidence type="ECO:0000259" key="3">
    <source>
        <dbReference type="Pfam" id="PF08543"/>
    </source>
</evidence>
<dbReference type="AlphaFoldDB" id="A0A2K8U3R4"/>
<gene>
    <name evidence="4" type="ORF">THSYN_03830</name>
</gene>
<name>A0A2K8U3R4_9GAMM</name>
<dbReference type="GO" id="GO:0009228">
    <property type="term" value="P:thiamine biosynthetic process"/>
    <property type="evidence" value="ECO:0007669"/>
    <property type="project" value="InterPro"/>
</dbReference>
<dbReference type="CDD" id="cd01169">
    <property type="entry name" value="HMPP_kinase"/>
    <property type="match status" value="1"/>
</dbReference>
<dbReference type="EMBL" id="CP020370">
    <property type="protein sequence ID" value="AUB80175.1"/>
    <property type="molecule type" value="Genomic_DNA"/>
</dbReference>
<dbReference type="InterPro" id="IPR004399">
    <property type="entry name" value="HMP/HMP-P_kinase_dom"/>
</dbReference>
<dbReference type="EC" id="2.7.1.49" evidence="2"/>
<dbReference type="GO" id="GO:0008972">
    <property type="term" value="F:phosphomethylpyrimidine kinase activity"/>
    <property type="evidence" value="ECO:0007669"/>
    <property type="project" value="InterPro"/>
</dbReference>
<dbReference type="Gene3D" id="3.40.1190.20">
    <property type="match status" value="1"/>
</dbReference>
<accession>A0A2K8U3R4</accession>
<evidence type="ECO:0000313" key="4">
    <source>
        <dbReference type="EMBL" id="AUB80175.1"/>
    </source>
</evidence>
<dbReference type="Proteomes" id="UP000232638">
    <property type="component" value="Chromosome"/>
</dbReference>
<dbReference type="GO" id="GO:0008902">
    <property type="term" value="F:hydroxymethylpyrimidine kinase activity"/>
    <property type="evidence" value="ECO:0007669"/>
    <property type="project" value="UniProtKB-EC"/>
</dbReference>
<dbReference type="GO" id="GO:0009229">
    <property type="term" value="P:thiamine diphosphate biosynthetic process"/>
    <property type="evidence" value="ECO:0007669"/>
    <property type="project" value="UniProtKB-UniPathway"/>
</dbReference>
<dbReference type="InterPro" id="IPR013749">
    <property type="entry name" value="PM/HMP-P_kinase-1"/>
</dbReference>
<keyword evidence="4" id="KW-0418">Kinase</keyword>
<sequence>MPPIHTPPTVLCVGGHDPSGGAGIGADAEAVRAAGAFALTVVTALTDQDTRGLRQVYPQPAARIEAQCRALIADGDPAAIKIGLIGDARLVPILCAICDDYPGLPVVLDPVLASGAGQALADAALIQALLTDLLPRATLATPNLPEAQRLSGGVDAADCARRLRAAGARWVLITGTHEDAPAVTNRLYGGDGDPQSQTWPRLPGDYHGSGCTLASAIAARLALGLNLPTAVAAAQDYTWTSLARAWRTGRGQLTPNRLYALPRAGESGGAAP</sequence>
<evidence type="ECO:0000256" key="1">
    <source>
        <dbReference type="ARBA" id="ARBA00004948"/>
    </source>
</evidence>
<protein>
    <recommendedName>
        <fullName evidence="2">hydroxymethylpyrimidine kinase</fullName>
        <ecNumber evidence="2">2.7.1.49</ecNumber>
    </recommendedName>
</protein>
<dbReference type="KEGG" id="tsy:THSYN_03830"/>
<dbReference type="SUPFAM" id="SSF53613">
    <property type="entry name" value="Ribokinase-like"/>
    <property type="match status" value="1"/>
</dbReference>
<dbReference type="PANTHER" id="PTHR20858:SF17">
    <property type="entry name" value="HYDROXYMETHYLPYRIMIDINE_PHOSPHOMETHYLPYRIMIDINE KINASE THI20-RELATED"/>
    <property type="match status" value="1"/>
</dbReference>
<dbReference type="InterPro" id="IPR029056">
    <property type="entry name" value="Ribokinase-like"/>
</dbReference>
<evidence type="ECO:0000313" key="5">
    <source>
        <dbReference type="Proteomes" id="UP000232638"/>
    </source>
</evidence>